<dbReference type="EMBL" id="JANAWD010000407">
    <property type="protein sequence ID" value="KAJ3479915.1"/>
    <property type="molecule type" value="Genomic_DNA"/>
</dbReference>
<dbReference type="Gene3D" id="3.60.15.10">
    <property type="entry name" value="Ribonuclease Z/Hydroxyacylglutathione hydrolase-like"/>
    <property type="match status" value="1"/>
</dbReference>
<name>A0AAD5UYF2_9APHY</name>
<organism evidence="1 2">
    <name type="scientific">Meripilus lineatus</name>
    <dbReference type="NCBI Taxonomy" id="2056292"/>
    <lineage>
        <taxon>Eukaryota</taxon>
        <taxon>Fungi</taxon>
        <taxon>Dikarya</taxon>
        <taxon>Basidiomycota</taxon>
        <taxon>Agaricomycotina</taxon>
        <taxon>Agaricomycetes</taxon>
        <taxon>Polyporales</taxon>
        <taxon>Meripilaceae</taxon>
        <taxon>Meripilus</taxon>
    </lineage>
</organism>
<comment type="caution">
    <text evidence="1">The sequence shown here is derived from an EMBL/GenBank/DDBJ whole genome shotgun (WGS) entry which is preliminary data.</text>
</comment>
<evidence type="ECO:0000313" key="1">
    <source>
        <dbReference type="EMBL" id="KAJ3479915.1"/>
    </source>
</evidence>
<dbReference type="InterPro" id="IPR036866">
    <property type="entry name" value="RibonucZ/Hydroxyglut_hydro"/>
</dbReference>
<reference evidence="1" key="1">
    <citation type="submission" date="2022-07" db="EMBL/GenBank/DDBJ databases">
        <title>Genome Sequence of Physisporinus lineatus.</title>
        <authorList>
            <person name="Buettner E."/>
        </authorList>
    </citation>
    <scope>NUCLEOTIDE SEQUENCE</scope>
    <source>
        <strain evidence="1">VT162</strain>
    </source>
</reference>
<dbReference type="InterPro" id="IPR025638">
    <property type="entry name" value="DUF4336"/>
</dbReference>
<dbReference type="Pfam" id="PF14234">
    <property type="entry name" value="DUF4336"/>
    <property type="match status" value="1"/>
</dbReference>
<protein>
    <submittedName>
        <fullName evidence="1">Uncharacterized protein</fullName>
    </submittedName>
</protein>
<evidence type="ECO:0000313" key="2">
    <source>
        <dbReference type="Proteomes" id="UP001212997"/>
    </source>
</evidence>
<dbReference type="Proteomes" id="UP001212997">
    <property type="component" value="Unassembled WGS sequence"/>
</dbReference>
<sequence length="247" mass="27663">MSTSATTPEVNVPKSDIVIREVAKDVWTFSRPLNLFNRLPVGGRSTAIKLNDGSVWILASTPLTDETKQKLAELGQVKYIIAGNAFHHLFLKPYKDEYTGAKVIGPEDLNAKKVAEVFTASNPDAKFGFEDEIEHCFFSGYKNKDIAFYHKASKTAIGADLLFNLPGTEQYASSSASPNYPILTTGLRPSAFVMKLFIWLKEGDKTKMQNDARRVAAWDFDKYIPCHGNVIETNANQAWRSTWSRYL</sequence>
<dbReference type="PANTHER" id="PTHR33835">
    <property type="entry name" value="YALI0C07656P"/>
    <property type="match status" value="1"/>
</dbReference>
<keyword evidence="2" id="KW-1185">Reference proteome</keyword>
<dbReference type="PANTHER" id="PTHR33835:SF1">
    <property type="entry name" value="METALLO-BETA-LACTAMASE DOMAIN-CONTAINING PROTEIN"/>
    <property type="match status" value="1"/>
</dbReference>
<gene>
    <name evidence="1" type="ORF">NLI96_g8730</name>
</gene>
<proteinExistence type="predicted"/>
<accession>A0AAD5UYF2</accession>
<dbReference type="SUPFAM" id="SSF56281">
    <property type="entry name" value="Metallo-hydrolase/oxidoreductase"/>
    <property type="match status" value="1"/>
</dbReference>
<dbReference type="AlphaFoldDB" id="A0AAD5UYF2"/>